<dbReference type="PANTHER" id="PTHR18849">
    <property type="entry name" value="LEUCINE RICH REPEAT PROTEIN"/>
    <property type="match status" value="1"/>
</dbReference>
<feature type="compositionally biased region" description="Low complexity" evidence="4">
    <location>
        <begin position="256"/>
        <end position="271"/>
    </location>
</feature>
<gene>
    <name evidence="5" type="ORF">M9Y10_028432</name>
</gene>
<accession>A0ABR2KJA7</accession>
<dbReference type="Proteomes" id="UP001470230">
    <property type="component" value="Unassembled WGS sequence"/>
</dbReference>
<reference evidence="5 6" key="1">
    <citation type="submission" date="2024-04" db="EMBL/GenBank/DDBJ databases">
        <title>Tritrichomonas musculus Genome.</title>
        <authorList>
            <person name="Alves-Ferreira E."/>
            <person name="Grigg M."/>
            <person name="Lorenzi H."/>
            <person name="Galac M."/>
        </authorList>
    </citation>
    <scope>NUCLEOTIDE SEQUENCE [LARGE SCALE GENOMIC DNA]</scope>
    <source>
        <strain evidence="5 6">EAF2021</strain>
    </source>
</reference>
<evidence type="ECO:0000313" key="5">
    <source>
        <dbReference type="EMBL" id="KAK8891225.1"/>
    </source>
</evidence>
<sequence length="640" mass="73821">MNPRATACYTLDLSIKSGQSKIEGKIIRCANKGITEIGKVNQSSLIEKLFISTNLITSLKGIEQFKNLRVLSISYNDIRLISEIKYLKGLSLDTINMEGNPITQLPFYQHHVFFTLPTLKFIDGKTVSEKIRNNAQNSVNYDIEHLKQMCANDLRILELEDLLNFQGERSQQWHNLAQKALTPKNFESYELPIVEQEERFDRLREEALQIRMKNKSTALNKWNLVYENIESEQQKAINDLCIALRESISQLIANNNKSQKKNSVSKSKNISPTSKSIINTKRNFKSSKTTNKIEMSPIPISNKQTSMKKNNSRQNIITIENDKISPLSEEDSKSLYDIQNNCLSKLNDASSSNESILESLMDTMTLSPKPHSNIPSPLKYHTSATTNIDLIISNYNKRSKMEKLFKMWKNKYQKIINLERLCNIYLNKKEDDIKFKFYQSWHQKYMLNSKGKINLEISSSFSHHFPYKMLNIPQEANIELLERAQSMAEQISKLQADLEIAESKNTDVRRALEESVKNEEKMKGAVRKMSKEKEELTKRLAKSEAKYEEEVVQYMLESRFKNDQQGLTLVELEKENKQKTHEIMALKKFISETNSKNNIEINELKQKLSSAFDVASGFRCEISRLKGESPLASKFTPTKS</sequence>
<evidence type="ECO:0000256" key="3">
    <source>
        <dbReference type="SAM" id="Coils"/>
    </source>
</evidence>
<organism evidence="5 6">
    <name type="scientific">Tritrichomonas musculus</name>
    <dbReference type="NCBI Taxonomy" id="1915356"/>
    <lineage>
        <taxon>Eukaryota</taxon>
        <taxon>Metamonada</taxon>
        <taxon>Parabasalia</taxon>
        <taxon>Tritrichomonadida</taxon>
        <taxon>Tritrichomonadidae</taxon>
        <taxon>Tritrichomonas</taxon>
    </lineage>
</organism>
<dbReference type="InterPro" id="IPR001611">
    <property type="entry name" value="Leu-rich_rpt"/>
</dbReference>
<evidence type="ECO:0008006" key="7">
    <source>
        <dbReference type="Google" id="ProtNLM"/>
    </source>
</evidence>
<keyword evidence="2" id="KW-0677">Repeat</keyword>
<protein>
    <recommendedName>
        <fullName evidence="7">Leucine Rich Repeat family protein</fullName>
    </recommendedName>
</protein>
<feature type="compositionally biased region" description="Polar residues" evidence="4">
    <location>
        <begin position="272"/>
        <end position="283"/>
    </location>
</feature>
<evidence type="ECO:0000256" key="2">
    <source>
        <dbReference type="ARBA" id="ARBA00022737"/>
    </source>
</evidence>
<dbReference type="PROSITE" id="PS51450">
    <property type="entry name" value="LRR"/>
    <property type="match status" value="1"/>
</dbReference>
<dbReference type="SUPFAM" id="SSF52058">
    <property type="entry name" value="L domain-like"/>
    <property type="match status" value="1"/>
</dbReference>
<evidence type="ECO:0000256" key="4">
    <source>
        <dbReference type="SAM" id="MobiDB-lite"/>
    </source>
</evidence>
<proteinExistence type="predicted"/>
<keyword evidence="3" id="KW-0175">Coiled coil</keyword>
<evidence type="ECO:0000256" key="1">
    <source>
        <dbReference type="ARBA" id="ARBA00022614"/>
    </source>
</evidence>
<comment type="caution">
    <text evidence="5">The sequence shown here is derived from an EMBL/GenBank/DDBJ whole genome shotgun (WGS) entry which is preliminary data.</text>
</comment>
<dbReference type="InterPro" id="IPR032675">
    <property type="entry name" value="LRR_dom_sf"/>
</dbReference>
<keyword evidence="6" id="KW-1185">Reference proteome</keyword>
<feature type="coiled-coil region" evidence="3">
    <location>
        <begin position="477"/>
        <end position="589"/>
    </location>
</feature>
<dbReference type="EMBL" id="JAPFFF010000004">
    <property type="protein sequence ID" value="KAK8891225.1"/>
    <property type="molecule type" value="Genomic_DNA"/>
</dbReference>
<dbReference type="PANTHER" id="PTHR18849:SF0">
    <property type="entry name" value="CILIA- AND FLAGELLA-ASSOCIATED PROTEIN 410-RELATED"/>
    <property type="match status" value="1"/>
</dbReference>
<evidence type="ECO:0000313" key="6">
    <source>
        <dbReference type="Proteomes" id="UP001470230"/>
    </source>
</evidence>
<feature type="region of interest" description="Disordered" evidence="4">
    <location>
        <begin position="256"/>
        <end position="283"/>
    </location>
</feature>
<dbReference type="Gene3D" id="3.80.10.10">
    <property type="entry name" value="Ribonuclease Inhibitor"/>
    <property type="match status" value="1"/>
</dbReference>
<keyword evidence="1" id="KW-0433">Leucine-rich repeat</keyword>
<name>A0ABR2KJA7_9EUKA</name>